<feature type="compositionally biased region" description="Low complexity" evidence="1">
    <location>
        <begin position="179"/>
        <end position="196"/>
    </location>
</feature>
<name>A0A3S3NKA5_9MAGN</name>
<dbReference type="PANTHER" id="PTHR34798:SF2">
    <property type="entry name" value="PROTEIN TIME FOR COFFEE"/>
    <property type="match status" value="1"/>
</dbReference>
<feature type="region of interest" description="Disordered" evidence="1">
    <location>
        <begin position="1164"/>
        <end position="1207"/>
    </location>
</feature>
<feature type="compositionally biased region" description="Basic and acidic residues" evidence="1">
    <location>
        <begin position="532"/>
        <end position="559"/>
    </location>
</feature>
<protein>
    <submittedName>
        <fullName evidence="2">Protein TIME FOR COFFEE</fullName>
    </submittedName>
</protein>
<sequence>MERIRESRRGTASVSGSFSSSRRRSRGSVYRESSGAGEIEDGGNDLLRDRSKKERPSRRRRVNSNESFHVDRDEGGDGSSDESLDEDHDDEDEPMRGGGGGVRNSSLRRTSRGKTQWKGSDEVIGVSVPRKARSVSAKRLQDSISAVRPSSSSSPARTATSLSPPSSNASMKASKRVKPVTVKTKPPKTSKVSISESEVEVAQVLYGLTRLQSHSPPAKPEIVQSSPPPPPKLDFKHNSANEGSLSVASKASSPVSTPISPPSSSHQMVLPQHSSSTHATTVMAPKRKKPRVVKPEGSGNPAIMVACSSKLSESLLPGNSISPVAANPAMKVETEKEHQDAKAEIMSPKSDNNTEPNNSGSYKEETSISKDIPQSEEKLGPLETNSAMSTEMMLHPTSIPNTEENRAIDADRKSSMDQNHQTTQKESSFSTQDFPSLSTKDVKLEASKMPSIVSTTTKREKGPKFEIDLMAPPENCYPDECMPDATDRSAYHEPSPIIVEVATKNKRFCNLSEKNREELRVKQDCRILDSEGKVHMKESAEEKQSVDDKKTESGHDGSSLDKAGNKQHSQKISKSTARQMERTVPPTGIMTSTSTPIPVPIPGWPGGLPPFGYLGSSPANFSGLSSFQGAKPVEGNSASAIPNPPFVMLPRPRPKRCATHLFIAHLIYYQQQLQRPIWHAAGSAALYGARPYNMNILPPSDALLLGSSVIGNPNLSANNILGSGSLVTSNGHNLKEKAPNTHADAHRKQYMPTQTAPQGAAFIFPFVQPRTGETKSSAPADNSALLSAPAAAVAVSASMSTKFSNIATASDPQYMTMLPGNYPFPIPPSYRSHMNPQQQLATPFFGGSFYPSQVMQLQPQALSQAQIPTTSTRCLSSQKHLQPQQCLPTSTMAESLRTEPESVGNNEVPLSHKKLQVQTLPANFPPNFPIMAPALGGKQQPPSDTSLQMSLKAIESRPVPPGHTMLQTMHDIGHNHYQLGHHLQIQTANLSKAPAKATSSAKGNDKSPESQSTALAVQQLQQKQVMAQTKQSVPALSTTAAMGGTAYPDRIPVVYSSAGSNLAGGSMGFPTMQCPPQWKMPSSQRMVQAGPSSNAIVQPAVAAAPVTPAPSAGSPSGKGTKLPSSPVNSSRRAIHTGSPILAQSSQAQSLGKAQQLFSNSEPVHQVGGTAMSHKRHGETNLTMQPMFPGSLNMKRHTNQQSQQGSPVLSAAAGASGFLVNGGGKGPAVYNPLGGSPVTVMTGPSYVKSSNLPVKSAEQKPATA</sequence>
<dbReference type="GO" id="GO:0005634">
    <property type="term" value="C:nucleus"/>
    <property type="evidence" value="ECO:0007669"/>
    <property type="project" value="TreeGrafter"/>
</dbReference>
<organism evidence="2 3">
    <name type="scientific">Cinnamomum micranthum f. kanehirae</name>
    <dbReference type="NCBI Taxonomy" id="337451"/>
    <lineage>
        <taxon>Eukaryota</taxon>
        <taxon>Viridiplantae</taxon>
        <taxon>Streptophyta</taxon>
        <taxon>Embryophyta</taxon>
        <taxon>Tracheophyta</taxon>
        <taxon>Spermatophyta</taxon>
        <taxon>Magnoliopsida</taxon>
        <taxon>Magnoliidae</taxon>
        <taxon>Laurales</taxon>
        <taxon>Lauraceae</taxon>
        <taxon>Cinnamomum</taxon>
    </lineage>
</organism>
<feature type="region of interest" description="Disordered" evidence="1">
    <location>
        <begin position="1"/>
        <end position="196"/>
    </location>
</feature>
<feature type="region of interest" description="Disordered" evidence="1">
    <location>
        <begin position="211"/>
        <end position="301"/>
    </location>
</feature>
<feature type="compositionally biased region" description="Polar residues" evidence="1">
    <location>
        <begin position="566"/>
        <end position="578"/>
    </location>
</feature>
<dbReference type="AlphaFoldDB" id="A0A3S3NKA5"/>
<evidence type="ECO:0000313" key="3">
    <source>
        <dbReference type="Proteomes" id="UP000283530"/>
    </source>
</evidence>
<feature type="region of interest" description="Disordered" evidence="1">
    <location>
        <begin position="314"/>
        <end position="482"/>
    </location>
</feature>
<feature type="region of interest" description="Disordered" evidence="1">
    <location>
        <begin position="1241"/>
        <end position="1263"/>
    </location>
</feature>
<feature type="compositionally biased region" description="Polar residues" evidence="1">
    <location>
        <begin position="103"/>
        <end position="118"/>
    </location>
</feature>
<feature type="region of interest" description="Disordered" evidence="1">
    <location>
        <begin position="1105"/>
        <end position="1132"/>
    </location>
</feature>
<feature type="compositionally biased region" description="Polar residues" evidence="1">
    <location>
        <begin position="1122"/>
        <end position="1131"/>
    </location>
</feature>
<proteinExistence type="predicted"/>
<feature type="compositionally biased region" description="Low complexity" evidence="1">
    <location>
        <begin position="991"/>
        <end position="1002"/>
    </location>
</feature>
<reference evidence="2 3" key="1">
    <citation type="journal article" date="2019" name="Nat. Plants">
        <title>Stout camphor tree genome fills gaps in understanding of flowering plant genome evolution.</title>
        <authorList>
            <person name="Chaw S.M."/>
            <person name="Liu Y.C."/>
            <person name="Wu Y.W."/>
            <person name="Wang H.Y."/>
            <person name="Lin C.I."/>
            <person name="Wu C.S."/>
            <person name="Ke H.M."/>
            <person name="Chang L.Y."/>
            <person name="Hsu C.Y."/>
            <person name="Yang H.T."/>
            <person name="Sudianto E."/>
            <person name="Hsu M.H."/>
            <person name="Wu K.P."/>
            <person name="Wang L.N."/>
            <person name="Leebens-Mack J.H."/>
            <person name="Tsai I.J."/>
        </authorList>
    </citation>
    <scope>NUCLEOTIDE SEQUENCE [LARGE SCALE GENOMIC DNA]</scope>
    <source>
        <strain evidence="3">cv. Chaw 1501</strain>
        <tissue evidence="2">Young leaves</tissue>
    </source>
</reference>
<gene>
    <name evidence="2" type="ORF">CKAN_02622800</name>
</gene>
<dbReference type="Proteomes" id="UP000283530">
    <property type="component" value="Unassembled WGS sequence"/>
</dbReference>
<dbReference type="EMBL" id="QPKB01000012">
    <property type="protein sequence ID" value="RWR96825.1"/>
    <property type="molecule type" value="Genomic_DNA"/>
</dbReference>
<dbReference type="PANTHER" id="PTHR34798">
    <property type="entry name" value="PROTEIN TIME FOR COFFEE"/>
    <property type="match status" value="1"/>
</dbReference>
<dbReference type="InterPro" id="IPR039317">
    <property type="entry name" value="TIC"/>
</dbReference>
<feature type="region of interest" description="Disordered" evidence="1">
    <location>
        <begin position="532"/>
        <end position="601"/>
    </location>
</feature>
<comment type="caution">
    <text evidence="2">The sequence shown here is derived from an EMBL/GenBank/DDBJ whole genome shotgun (WGS) entry which is preliminary data.</text>
</comment>
<feature type="compositionally biased region" description="Low complexity" evidence="1">
    <location>
        <begin position="1105"/>
        <end position="1121"/>
    </location>
</feature>
<dbReference type="OrthoDB" id="1930924at2759"/>
<feature type="compositionally biased region" description="Polar residues" evidence="1">
    <location>
        <begin position="240"/>
        <end position="251"/>
    </location>
</feature>
<feature type="compositionally biased region" description="Polar residues" evidence="1">
    <location>
        <begin position="349"/>
        <end position="361"/>
    </location>
</feature>
<feature type="compositionally biased region" description="Basic and acidic residues" evidence="1">
    <location>
        <begin position="403"/>
        <end position="415"/>
    </location>
</feature>
<dbReference type="GO" id="GO:0042752">
    <property type="term" value="P:regulation of circadian rhythm"/>
    <property type="evidence" value="ECO:0007669"/>
    <property type="project" value="InterPro"/>
</dbReference>
<evidence type="ECO:0000313" key="2">
    <source>
        <dbReference type="EMBL" id="RWR96825.1"/>
    </source>
</evidence>
<evidence type="ECO:0000256" key="1">
    <source>
        <dbReference type="SAM" id="MobiDB-lite"/>
    </source>
</evidence>
<accession>A0A3S3NKA5</accession>
<feature type="compositionally biased region" description="Basic and acidic residues" evidence="1">
    <location>
        <begin position="362"/>
        <end position="380"/>
    </location>
</feature>
<keyword evidence="3" id="KW-1185">Reference proteome</keyword>
<feature type="region of interest" description="Disordered" evidence="1">
    <location>
        <begin position="990"/>
        <end position="1018"/>
    </location>
</feature>
<feature type="compositionally biased region" description="Acidic residues" evidence="1">
    <location>
        <begin position="76"/>
        <end position="93"/>
    </location>
</feature>
<feature type="compositionally biased region" description="Low complexity" evidence="1">
    <location>
        <begin position="10"/>
        <end position="20"/>
    </location>
</feature>
<feature type="compositionally biased region" description="Polar residues" evidence="1">
    <location>
        <begin position="416"/>
        <end position="439"/>
    </location>
</feature>
<feature type="compositionally biased region" description="Low complexity" evidence="1">
    <location>
        <begin position="143"/>
        <end position="167"/>
    </location>
</feature>
<feature type="compositionally biased region" description="Basic and acidic residues" evidence="1">
    <location>
        <begin position="457"/>
        <end position="467"/>
    </location>
</feature>
<feature type="compositionally biased region" description="Basic and acidic residues" evidence="1">
    <location>
        <begin position="332"/>
        <end position="343"/>
    </location>
</feature>
<feature type="compositionally biased region" description="Low complexity" evidence="1">
    <location>
        <begin position="252"/>
        <end position="265"/>
    </location>
</feature>